<dbReference type="PROSITE" id="PS50007">
    <property type="entry name" value="PIPLC_X_DOMAIN"/>
    <property type="match status" value="1"/>
</dbReference>
<feature type="compositionally biased region" description="Low complexity" evidence="1">
    <location>
        <begin position="1"/>
        <end position="19"/>
    </location>
</feature>
<accession>A0ABS1DCM7</accession>
<dbReference type="InterPro" id="IPR030395">
    <property type="entry name" value="GP_PDE_dom"/>
</dbReference>
<comment type="caution">
    <text evidence="3">The sequence shown here is derived from an EMBL/GenBank/DDBJ whole genome shotgun (WGS) entry which is preliminary data.</text>
</comment>
<dbReference type="Proteomes" id="UP001296873">
    <property type="component" value="Unassembled WGS sequence"/>
</dbReference>
<proteinExistence type="predicted"/>
<organism evidence="3 4">
    <name type="scientific">Rhodovibrio sodomensis</name>
    <dbReference type="NCBI Taxonomy" id="1088"/>
    <lineage>
        <taxon>Bacteria</taxon>
        <taxon>Pseudomonadati</taxon>
        <taxon>Pseudomonadota</taxon>
        <taxon>Alphaproteobacteria</taxon>
        <taxon>Rhodospirillales</taxon>
        <taxon>Rhodovibrionaceae</taxon>
        <taxon>Rhodovibrio</taxon>
    </lineage>
</organism>
<feature type="region of interest" description="Disordered" evidence="1">
    <location>
        <begin position="1"/>
        <end position="23"/>
    </location>
</feature>
<evidence type="ECO:0000313" key="3">
    <source>
        <dbReference type="EMBL" id="MBK1667671.1"/>
    </source>
</evidence>
<gene>
    <name evidence="3" type="ORF">CKO28_06440</name>
</gene>
<dbReference type="PANTHER" id="PTHR46211">
    <property type="entry name" value="GLYCEROPHOSPHORYL DIESTER PHOSPHODIESTERASE"/>
    <property type="match status" value="1"/>
</dbReference>
<feature type="domain" description="GP-PDE" evidence="2">
    <location>
        <begin position="24"/>
        <end position="262"/>
    </location>
</feature>
<dbReference type="InterPro" id="IPR017946">
    <property type="entry name" value="PLC-like_Pdiesterase_TIM-brl"/>
</dbReference>
<dbReference type="Gene3D" id="3.20.20.190">
    <property type="entry name" value="Phosphatidylinositol (PI) phosphodiesterase"/>
    <property type="match status" value="1"/>
</dbReference>
<evidence type="ECO:0000256" key="1">
    <source>
        <dbReference type="SAM" id="MobiDB-lite"/>
    </source>
</evidence>
<protein>
    <recommendedName>
        <fullName evidence="2">GP-PDE domain-containing protein</fullName>
    </recommendedName>
</protein>
<dbReference type="PANTHER" id="PTHR46211:SF1">
    <property type="entry name" value="GLYCEROPHOSPHODIESTER PHOSPHODIESTERASE, CYTOPLASMIC"/>
    <property type="match status" value="1"/>
</dbReference>
<dbReference type="Pfam" id="PF03009">
    <property type="entry name" value="GDPD"/>
    <property type="match status" value="1"/>
</dbReference>
<name>A0ABS1DCM7_9PROT</name>
<dbReference type="EMBL" id="NRRL01000010">
    <property type="protein sequence ID" value="MBK1667671.1"/>
    <property type="molecule type" value="Genomic_DNA"/>
</dbReference>
<keyword evidence="4" id="KW-1185">Reference proteome</keyword>
<dbReference type="SUPFAM" id="SSF51695">
    <property type="entry name" value="PLC-like phosphodiesterases"/>
    <property type="match status" value="1"/>
</dbReference>
<evidence type="ECO:0000259" key="2">
    <source>
        <dbReference type="PROSITE" id="PS51704"/>
    </source>
</evidence>
<evidence type="ECO:0000313" key="4">
    <source>
        <dbReference type="Proteomes" id="UP001296873"/>
    </source>
</evidence>
<dbReference type="PROSITE" id="PS51704">
    <property type="entry name" value="GP_PDE"/>
    <property type="match status" value="1"/>
</dbReference>
<dbReference type="RefSeq" id="WP_207168754.1">
    <property type="nucleotide sequence ID" value="NZ_NRRL01000010.1"/>
</dbReference>
<reference evidence="3 4" key="1">
    <citation type="journal article" date="2020" name="Microorganisms">
        <title>Osmotic Adaptation and Compatible Solute Biosynthesis of Phototrophic Bacteria as Revealed from Genome Analyses.</title>
        <authorList>
            <person name="Imhoff J.F."/>
            <person name="Rahn T."/>
            <person name="Kunzel S."/>
            <person name="Keller A."/>
            <person name="Neulinger S.C."/>
        </authorList>
    </citation>
    <scope>NUCLEOTIDE SEQUENCE [LARGE SCALE GENOMIC DNA]</scope>
    <source>
        <strain evidence="3 4">DSM 9895</strain>
    </source>
</reference>
<sequence length="268" mass="28628">MPPEAPADAPADAGSGPAPRIALPPVIGHRGAAGLAPENTLPGLRAAADAGCRWVEVDVMLAACGTPMLHHDVSLQRIEGVDGRLDRWTAPQLAELDAGAHFGPEFAGTRIPTLADALREMLRLDLRPNLEIKPAPGAAQETARAAVATVREVWPADRARPLISSFQRDCLTVARTAAPDLPRGLIAQARPRRWRALLAELDCVSLHLAADRLRPADVRETADAGWAVAVYTVNDGARAARLRGWGAHAIITDRPDLMPTGFFREHGL</sequence>